<proteinExistence type="predicted"/>
<evidence type="ECO:0000256" key="1">
    <source>
        <dbReference type="SAM" id="Phobius"/>
    </source>
</evidence>
<gene>
    <name evidence="2" type="ORF">H4W34_001834</name>
</gene>
<keyword evidence="1" id="KW-0472">Membrane</keyword>
<keyword evidence="3" id="KW-1185">Reference proteome</keyword>
<evidence type="ECO:0000313" key="2">
    <source>
        <dbReference type="EMBL" id="MBE1532001.1"/>
    </source>
</evidence>
<feature type="transmembrane region" description="Helical" evidence="1">
    <location>
        <begin position="12"/>
        <end position="32"/>
    </location>
</feature>
<comment type="caution">
    <text evidence="2">The sequence shown here is derived from an EMBL/GenBank/DDBJ whole genome shotgun (WGS) entry which is preliminary data.</text>
</comment>
<keyword evidence="1" id="KW-0812">Transmembrane</keyword>
<reference evidence="2 3" key="1">
    <citation type="submission" date="2020-10" db="EMBL/GenBank/DDBJ databases">
        <title>Sequencing the genomes of 1000 actinobacteria strains.</title>
        <authorList>
            <person name="Klenk H.-P."/>
        </authorList>
    </citation>
    <scope>NUCLEOTIDE SEQUENCE [LARGE SCALE GENOMIC DNA]</scope>
    <source>
        <strain evidence="2 3">DSM 46744</strain>
    </source>
</reference>
<dbReference type="Proteomes" id="UP000627838">
    <property type="component" value="Unassembled WGS sequence"/>
</dbReference>
<protein>
    <submittedName>
        <fullName evidence="2">Uncharacterized protein</fullName>
    </submittedName>
</protein>
<dbReference type="EMBL" id="JADBDZ010000001">
    <property type="protein sequence ID" value="MBE1532001.1"/>
    <property type="molecule type" value="Genomic_DNA"/>
</dbReference>
<keyword evidence="1" id="KW-1133">Transmembrane helix</keyword>
<accession>A0ABR9JN51</accession>
<name>A0ABR9JN51_9ACTN</name>
<evidence type="ECO:0000313" key="3">
    <source>
        <dbReference type="Proteomes" id="UP000627838"/>
    </source>
</evidence>
<sequence>MASWSHTVRGTILLMVAAGCVVFLMHQLMPLITW</sequence>
<organism evidence="2 3">
    <name type="scientific">Actinomadura algeriensis</name>
    <dbReference type="NCBI Taxonomy" id="1679523"/>
    <lineage>
        <taxon>Bacteria</taxon>
        <taxon>Bacillati</taxon>
        <taxon>Actinomycetota</taxon>
        <taxon>Actinomycetes</taxon>
        <taxon>Streptosporangiales</taxon>
        <taxon>Thermomonosporaceae</taxon>
        <taxon>Actinomadura</taxon>
    </lineage>
</organism>